<name>A0ABU5TM64_9CYAN</name>
<proteinExistence type="predicted"/>
<keyword evidence="2" id="KW-1185">Reference proteome</keyword>
<dbReference type="EMBL" id="JAYGIE010000077">
    <property type="protein sequence ID" value="MEA5478648.1"/>
    <property type="molecule type" value="Genomic_DNA"/>
</dbReference>
<dbReference type="Proteomes" id="UP001301388">
    <property type="component" value="Unassembled WGS sequence"/>
</dbReference>
<evidence type="ECO:0008006" key="3">
    <source>
        <dbReference type="Google" id="ProtNLM"/>
    </source>
</evidence>
<organism evidence="1 2">
    <name type="scientific">Pseudanabaena galeata UHCC 0370</name>
    <dbReference type="NCBI Taxonomy" id="3110310"/>
    <lineage>
        <taxon>Bacteria</taxon>
        <taxon>Bacillati</taxon>
        <taxon>Cyanobacteriota</taxon>
        <taxon>Cyanophyceae</taxon>
        <taxon>Pseudanabaenales</taxon>
        <taxon>Pseudanabaenaceae</taxon>
        <taxon>Pseudanabaena</taxon>
    </lineage>
</organism>
<dbReference type="InterPro" id="IPR011008">
    <property type="entry name" value="Dimeric_a/b-barrel"/>
</dbReference>
<reference evidence="1 2" key="1">
    <citation type="submission" date="2023-12" db="EMBL/GenBank/DDBJ databases">
        <title>Baltic Sea Cyanobacteria.</title>
        <authorList>
            <person name="Delbaje E."/>
            <person name="Fewer D.P."/>
            <person name="Shishido T.K."/>
        </authorList>
    </citation>
    <scope>NUCLEOTIDE SEQUENCE [LARGE SCALE GENOMIC DNA]</scope>
    <source>
        <strain evidence="1 2">UHCC 0370</strain>
    </source>
</reference>
<evidence type="ECO:0000313" key="1">
    <source>
        <dbReference type="EMBL" id="MEA5478648.1"/>
    </source>
</evidence>
<dbReference type="Gene3D" id="3.30.70.100">
    <property type="match status" value="1"/>
</dbReference>
<sequence length="273" mass="29882">MRDFMLKLAIAYLRVFLRASLIFCLLGCPILLTFDSPVQAGKFMASLVFDTANDPVEVAAIYDTSYSTQKTLVKSLKVSNKLMKKATGFKGFSLLQSQDGKQIIALSQWQDLPSYQAYVPPLAADFSKSKSSEGLTAPPAPSQTLVFEVVNAQTAIAGATPALRGKEAVVRLTQLAPKNPEMRSQVLTSMKEMVPSILQNQPIPQSVILLKSLDSDDLVLMTNWNCSAMFEDVGKPEAINLSSDLMELVDNKQNIYNVTSIIPAEVKKAKKSK</sequence>
<accession>A0ABU5TM64</accession>
<comment type="caution">
    <text evidence="1">The sequence shown here is derived from an EMBL/GenBank/DDBJ whole genome shotgun (WGS) entry which is preliminary data.</text>
</comment>
<dbReference type="RefSeq" id="WP_323262090.1">
    <property type="nucleotide sequence ID" value="NZ_JAYGIE010000077.1"/>
</dbReference>
<gene>
    <name evidence="1" type="ORF">VB774_13550</name>
</gene>
<evidence type="ECO:0000313" key="2">
    <source>
        <dbReference type="Proteomes" id="UP001301388"/>
    </source>
</evidence>
<dbReference type="SUPFAM" id="SSF54909">
    <property type="entry name" value="Dimeric alpha+beta barrel"/>
    <property type="match status" value="1"/>
</dbReference>
<protein>
    <recommendedName>
        <fullName evidence="3">ABM domain-containing protein</fullName>
    </recommendedName>
</protein>